<dbReference type="OrthoDB" id="222550at2"/>
<sequence>MQPLVCAPHASWIPAVGLVCCLAVRVSMGAENLPPVDFGRDIRPILSEKCFTCHGPDGSHREADLRLDILTAATETGIITPGHPAQSSLIERVGTDAIDERMPPPEAGTPLSSTEVALLARWIEEGAVWQEHWAFIPPVLPAQPFVNDPQWCRNQIDTFVLARLDNAGLHPSREAHREALIRRVTLDLTGLLPTIVEVDAFLNDHSDYAYEKVVDRLLASPHYGEHRGRYWLDYVRYGDTQGVHMDAYQSRWPYRDYVIRAFNNDMPFDQFTREQIAGDLLPASKVDQLIATGMIRCGIATGEAGTIIEELKCNLKRERVEALGAVYLGLTTGCAVCHDHKYDPLTAQDFYSLTAFFNNIAEKASCDDRVDWPPNILVPRPENLADYNQRLAKKASIEQQLLARRNQAPALIDAWLNHASSDSRDAAMGVSPAGLELRLRLDEADQQLTEEKQLLANEAPDAQQSHASLHGPPPHWGEDVCLWPSFRLETNTSVDAGPTGDVEFDQAFSCGGWIKPRNVPGSDSWNTPAGALISKMDKAQELRGWNIYYSGGPITVQLVHAWPSAISVKTEGTTEYRNPFRVPEGSYGGSDPTQTVPRGSWAHVFFTYDGSGKAKGLKIYVNGQLQKVVVEHDTLNGSIRTTAPFLLGRRHGGDPMQATAFQDIRFYQRELSAEEVVRLPYGDVAAEIIAEKPLPETWTLDERQVVATHFFQAVDAPSIELNAQLPRLNAELVQLSAGGDVTLVCREKPGIAYADVLVRGDYTQRSQRVVANVPHFLPPLDAKLPHNRLGLAEWIVSADNPLTARVTVNRIWQELFGTGLVTTSDDFGTVGARPSHPALLDWLAVDFQQHGWKIKRLYKQLVMSATYRQSTRVTAAQAQADPANQLLSRGPRHRLDGEVLRDCGLQASGLLATPIGGPSVKPYQPPGVWEEGGAGNTSKYVQGQGEELFRRSLYTFIKRMAPMPNLEAFDATDRSAACVARQRTNTPMAALVMMNDPQYLEIARHLGVRTLREGGKTNTSRINFLGRVLLSRTLDREEQQSLEFALGQFTEELSNSESDATALLSIGDSKVYESIPATQQAIWMMMATTVMNSDEALNK</sequence>
<dbReference type="Gene3D" id="2.60.120.200">
    <property type="match status" value="1"/>
</dbReference>
<dbReference type="SUPFAM" id="SSF46626">
    <property type="entry name" value="Cytochrome c"/>
    <property type="match status" value="1"/>
</dbReference>
<feature type="domain" description="DUF1553" evidence="2">
    <location>
        <begin position="787"/>
        <end position="1043"/>
    </location>
</feature>
<dbReference type="SUPFAM" id="SSF49899">
    <property type="entry name" value="Concanavalin A-like lectins/glucanases"/>
    <property type="match status" value="1"/>
</dbReference>
<organism evidence="4 5">
    <name type="scientific">Aureliella helgolandensis</name>
    <dbReference type="NCBI Taxonomy" id="2527968"/>
    <lineage>
        <taxon>Bacteria</taxon>
        <taxon>Pseudomonadati</taxon>
        <taxon>Planctomycetota</taxon>
        <taxon>Planctomycetia</taxon>
        <taxon>Pirellulales</taxon>
        <taxon>Pirellulaceae</taxon>
        <taxon>Aureliella</taxon>
    </lineage>
</organism>
<dbReference type="Pfam" id="PF07635">
    <property type="entry name" value="PSCyt1"/>
    <property type="match status" value="1"/>
</dbReference>
<keyword evidence="5" id="KW-1185">Reference proteome</keyword>
<dbReference type="InterPro" id="IPR013320">
    <property type="entry name" value="ConA-like_dom_sf"/>
</dbReference>
<dbReference type="KEGG" id="ahel:Q31a_59420"/>
<dbReference type="InterPro" id="IPR022655">
    <property type="entry name" value="DUF1553"/>
</dbReference>
<evidence type="ECO:0000259" key="1">
    <source>
        <dbReference type="Pfam" id="PF07583"/>
    </source>
</evidence>
<gene>
    <name evidence="4" type="ORF">Q31a_59420</name>
</gene>
<dbReference type="InterPro" id="IPR011444">
    <property type="entry name" value="DUF1549"/>
</dbReference>
<dbReference type="InterPro" id="IPR036909">
    <property type="entry name" value="Cyt_c-like_dom_sf"/>
</dbReference>
<dbReference type="PANTHER" id="PTHR35889">
    <property type="entry name" value="CYCLOINULO-OLIGOSACCHARIDE FRUCTANOTRANSFERASE-RELATED"/>
    <property type="match status" value="1"/>
</dbReference>
<dbReference type="Pfam" id="PF07583">
    <property type="entry name" value="PSCyt2"/>
    <property type="match status" value="1"/>
</dbReference>
<evidence type="ECO:0000313" key="5">
    <source>
        <dbReference type="Proteomes" id="UP000318017"/>
    </source>
</evidence>
<evidence type="ECO:0000259" key="3">
    <source>
        <dbReference type="Pfam" id="PF07635"/>
    </source>
</evidence>
<reference evidence="4 5" key="1">
    <citation type="submission" date="2019-02" db="EMBL/GenBank/DDBJ databases">
        <title>Deep-cultivation of Planctomycetes and their phenomic and genomic characterization uncovers novel biology.</title>
        <authorList>
            <person name="Wiegand S."/>
            <person name="Jogler M."/>
            <person name="Boedeker C."/>
            <person name="Pinto D."/>
            <person name="Vollmers J."/>
            <person name="Rivas-Marin E."/>
            <person name="Kohn T."/>
            <person name="Peeters S.H."/>
            <person name="Heuer A."/>
            <person name="Rast P."/>
            <person name="Oberbeckmann S."/>
            <person name="Bunk B."/>
            <person name="Jeske O."/>
            <person name="Meyerdierks A."/>
            <person name="Storesund J.E."/>
            <person name="Kallscheuer N."/>
            <person name="Luecker S."/>
            <person name="Lage O.M."/>
            <person name="Pohl T."/>
            <person name="Merkel B.J."/>
            <person name="Hornburger P."/>
            <person name="Mueller R.-W."/>
            <person name="Bruemmer F."/>
            <person name="Labrenz M."/>
            <person name="Spormann A.M."/>
            <person name="Op den Camp H."/>
            <person name="Overmann J."/>
            <person name="Amann R."/>
            <person name="Jetten M.S.M."/>
            <person name="Mascher T."/>
            <person name="Medema M.H."/>
            <person name="Devos D.P."/>
            <person name="Kaster A.-K."/>
            <person name="Ovreas L."/>
            <person name="Rohde M."/>
            <person name="Galperin M.Y."/>
            <person name="Jogler C."/>
        </authorList>
    </citation>
    <scope>NUCLEOTIDE SEQUENCE [LARGE SCALE GENOMIC DNA]</scope>
    <source>
        <strain evidence="4 5">Q31a</strain>
    </source>
</reference>
<dbReference type="Pfam" id="PF07587">
    <property type="entry name" value="PSD1"/>
    <property type="match status" value="1"/>
</dbReference>
<evidence type="ECO:0000259" key="2">
    <source>
        <dbReference type="Pfam" id="PF07587"/>
    </source>
</evidence>
<evidence type="ECO:0000313" key="4">
    <source>
        <dbReference type="EMBL" id="QDV27553.1"/>
    </source>
</evidence>
<dbReference type="EMBL" id="CP036298">
    <property type="protein sequence ID" value="QDV27553.1"/>
    <property type="molecule type" value="Genomic_DNA"/>
</dbReference>
<dbReference type="Pfam" id="PF13385">
    <property type="entry name" value="Laminin_G_3"/>
    <property type="match status" value="1"/>
</dbReference>
<dbReference type="RefSeq" id="WP_145085117.1">
    <property type="nucleotide sequence ID" value="NZ_CP036298.1"/>
</dbReference>
<dbReference type="Proteomes" id="UP000318017">
    <property type="component" value="Chromosome"/>
</dbReference>
<feature type="domain" description="DUF1549" evidence="1">
    <location>
        <begin position="155"/>
        <end position="361"/>
    </location>
</feature>
<dbReference type="GO" id="GO:0020037">
    <property type="term" value="F:heme binding"/>
    <property type="evidence" value="ECO:0007669"/>
    <property type="project" value="InterPro"/>
</dbReference>
<feature type="domain" description="Cytochrome C Planctomycete-type" evidence="3">
    <location>
        <begin position="50"/>
        <end position="106"/>
    </location>
</feature>
<dbReference type="InterPro" id="IPR011429">
    <property type="entry name" value="Cyt_c_Planctomycete-type"/>
</dbReference>
<dbReference type="GO" id="GO:0009055">
    <property type="term" value="F:electron transfer activity"/>
    <property type="evidence" value="ECO:0007669"/>
    <property type="project" value="InterPro"/>
</dbReference>
<dbReference type="PANTHER" id="PTHR35889:SF3">
    <property type="entry name" value="F-BOX DOMAIN-CONTAINING PROTEIN"/>
    <property type="match status" value="1"/>
</dbReference>
<protein>
    <submittedName>
        <fullName evidence="4">Planctomycete cytochrome C</fullName>
    </submittedName>
</protein>
<accession>A0A518GG49</accession>
<proteinExistence type="predicted"/>
<name>A0A518GG49_9BACT</name>
<dbReference type="AlphaFoldDB" id="A0A518GG49"/>